<feature type="transmembrane region" description="Helical" evidence="8">
    <location>
        <begin position="205"/>
        <end position="225"/>
    </location>
</feature>
<comment type="subcellular location">
    <subcellularLocation>
        <location evidence="1">Cell membrane</location>
        <topology evidence="1">Multi-pass membrane protein</topology>
    </subcellularLocation>
</comment>
<keyword evidence="5 8" id="KW-0812">Transmembrane</keyword>
<accession>A0A229P278</accession>
<feature type="transmembrane region" description="Helical" evidence="8">
    <location>
        <begin position="102"/>
        <end position="121"/>
    </location>
</feature>
<gene>
    <name evidence="9" type="ORF">CGZ75_06895</name>
</gene>
<evidence type="ECO:0000256" key="5">
    <source>
        <dbReference type="ARBA" id="ARBA00022692"/>
    </source>
</evidence>
<evidence type="ECO:0000256" key="4">
    <source>
        <dbReference type="ARBA" id="ARBA00022475"/>
    </source>
</evidence>
<comment type="caution">
    <text evidence="9">The sequence shown here is derived from an EMBL/GenBank/DDBJ whole genome shotgun (WGS) entry which is preliminary data.</text>
</comment>
<dbReference type="PANTHER" id="PTHR30472:SF68">
    <property type="entry name" value="FERRICHROME TRANSPORT SYSTEM PERMEASE PROTEIN FHUB"/>
    <property type="match status" value="1"/>
</dbReference>
<dbReference type="FunFam" id="1.10.3470.10:FF:000001">
    <property type="entry name" value="Vitamin B12 ABC transporter permease BtuC"/>
    <property type="match status" value="1"/>
</dbReference>
<keyword evidence="7 8" id="KW-0472">Membrane</keyword>
<dbReference type="GO" id="GO:0022857">
    <property type="term" value="F:transmembrane transporter activity"/>
    <property type="evidence" value="ECO:0007669"/>
    <property type="project" value="InterPro"/>
</dbReference>
<feature type="transmembrane region" description="Helical" evidence="8">
    <location>
        <begin position="158"/>
        <end position="179"/>
    </location>
</feature>
<feature type="transmembrane region" description="Helical" evidence="8">
    <location>
        <begin position="73"/>
        <end position="90"/>
    </location>
</feature>
<dbReference type="RefSeq" id="WP_089523481.1">
    <property type="nucleotide sequence ID" value="NZ_NMUQ01000001.1"/>
</dbReference>
<dbReference type="AlphaFoldDB" id="A0A229P278"/>
<sequence length="341" mass="36057">MFIKSNAGTKGFLPFSSKTAVFIFLILIALASILFSLVQGAVKISVPEIISVFRGTVTGGAHDIIWNVRFPRTLVAAIVGIHLSLAGALLQGVMRNPMADPHIIGVSSGAGLFGIGMIILFPAYSYLMTPAAFLGALGAAMLVYALAWQNGVKPVRLILAGIAVSSFFGSGISAMLVFYSDRVDGALLFMVGGLSAKTWPHFMQLLPYTIIGGLCALMVAGRMNILTLDEQNAKGLGLRVEATRLFVIAIAALLSASAVSVVGLLGFLGMIVPHVTRLLFGHDYRLQLPASALIGISVIVVFDTISRIIFAPIELPVGIMMGAVGAPFFVYLLRKKGSHII</sequence>
<organism evidence="9 10">
    <name type="scientific">Paenibacillus herberti</name>
    <dbReference type="NCBI Taxonomy" id="1619309"/>
    <lineage>
        <taxon>Bacteria</taxon>
        <taxon>Bacillati</taxon>
        <taxon>Bacillota</taxon>
        <taxon>Bacilli</taxon>
        <taxon>Bacillales</taxon>
        <taxon>Paenibacillaceae</taxon>
        <taxon>Paenibacillus</taxon>
    </lineage>
</organism>
<keyword evidence="3" id="KW-0813">Transport</keyword>
<evidence type="ECO:0000313" key="10">
    <source>
        <dbReference type="Proteomes" id="UP000215145"/>
    </source>
</evidence>
<feature type="transmembrane region" description="Helical" evidence="8">
    <location>
        <begin position="245"/>
        <end position="272"/>
    </location>
</feature>
<dbReference type="Pfam" id="PF01032">
    <property type="entry name" value="FecCD"/>
    <property type="match status" value="1"/>
</dbReference>
<dbReference type="OrthoDB" id="9811721at2"/>
<protein>
    <submittedName>
        <fullName evidence="9">Ferrichrome ABC transporter</fullName>
    </submittedName>
</protein>
<reference evidence="9 10" key="1">
    <citation type="submission" date="2017-07" db="EMBL/GenBank/DDBJ databases">
        <title>Paenibacillus herberti R33 genome sequencing and assembly.</title>
        <authorList>
            <person name="Su W."/>
        </authorList>
    </citation>
    <scope>NUCLEOTIDE SEQUENCE [LARGE SCALE GENOMIC DNA]</scope>
    <source>
        <strain evidence="9 10">R33</strain>
    </source>
</reference>
<evidence type="ECO:0000256" key="6">
    <source>
        <dbReference type="ARBA" id="ARBA00022989"/>
    </source>
</evidence>
<dbReference type="EMBL" id="NMUQ01000001">
    <property type="protein sequence ID" value="OXM16396.1"/>
    <property type="molecule type" value="Genomic_DNA"/>
</dbReference>
<dbReference type="Gene3D" id="1.10.3470.10">
    <property type="entry name" value="ABC transporter involved in vitamin B12 uptake, BtuC"/>
    <property type="match status" value="1"/>
</dbReference>
<keyword evidence="6 8" id="KW-1133">Transmembrane helix</keyword>
<evidence type="ECO:0000256" key="3">
    <source>
        <dbReference type="ARBA" id="ARBA00022448"/>
    </source>
</evidence>
<dbReference type="GO" id="GO:0005886">
    <property type="term" value="C:plasma membrane"/>
    <property type="evidence" value="ECO:0007669"/>
    <property type="project" value="UniProtKB-SubCell"/>
</dbReference>
<dbReference type="InterPro" id="IPR037294">
    <property type="entry name" value="ABC_BtuC-like"/>
</dbReference>
<comment type="similarity">
    <text evidence="2">Belongs to the binding-protein-dependent transport system permease family. FecCD subfamily.</text>
</comment>
<dbReference type="GO" id="GO:0033214">
    <property type="term" value="P:siderophore-iron import into cell"/>
    <property type="evidence" value="ECO:0007669"/>
    <property type="project" value="TreeGrafter"/>
</dbReference>
<dbReference type="CDD" id="cd06550">
    <property type="entry name" value="TM_ABC_iron-siderophores_like"/>
    <property type="match status" value="1"/>
</dbReference>
<keyword evidence="10" id="KW-1185">Reference proteome</keyword>
<feature type="transmembrane region" description="Helical" evidence="8">
    <location>
        <begin position="309"/>
        <end position="333"/>
    </location>
</feature>
<proteinExistence type="inferred from homology"/>
<keyword evidence="4" id="KW-1003">Cell membrane</keyword>
<feature type="transmembrane region" description="Helical" evidence="8">
    <location>
        <begin position="127"/>
        <end position="146"/>
    </location>
</feature>
<evidence type="ECO:0000256" key="1">
    <source>
        <dbReference type="ARBA" id="ARBA00004651"/>
    </source>
</evidence>
<dbReference type="SUPFAM" id="SSF81345">
    <property type="entry name" value="ABC transporter involved in vitamin B12 uptake, BtuC"/>
    <property type="match status" value="1"/>
</dbReference>
<name>A0A229P278_9BACL</name>
<dbReference type="Proteomes" id="UP000215145">
    <property type="component" value="Unassembled WGS sequence"/>
</dbReference>
<dbReference type="PANTHER" id="PTHR30472">
    <property type="entry name" value="FERRIC ENTEROBACTIN TRANSPORT SYSTEM PERMEASE PROTEIN"/>
    <property type="match status" value="1"/>
</dbReference>
<evidence type="ECO:0000313" key="9">
    <source>
        <dbReference type="EMBL" id="OXM16396.1"/>
    </source>
</evidence>
<evidence type="ECO:0000256" key="8">
    <source>
        <dbReference type="SAM" id="Phobius"/>
    </source>
</evidence>
<evidence type="ECO:0000256" key="7">
    <source>
        <dbReference type="ARBA" id="ARBA00023136"/>
    </source>
</evidence>
<feature type="transmembrane region" description="Helical" evidence="8">
    <location>
        <begin position="284"/>
        <end position="302"/>
    </location>
</feature>
<evidence type="ECO:0000256" key="2">
    <source>
        <dbReference type="ARBA" id="ARBA00007935"/>
    </source>
</evidence>
<dbReference type="InterPro" id="IPR000522">
    <property type="entry name" value="ABC_transptr_permease_BtuC"/>
</dbReference>